<dbReference type="OrthoDB" id="6522570at2"/>
<dbReference type="Gene3D" id="3.40.190.10">
    <property type="entry name" value="Periplasmic binding protein-like II"/>
    <property type="match status" value="2"/>
</dbReference>
<proteinExistence type="inferred from homology"/>
<dbReference type="NCBIfam" id="TIGR01728">
    <property type="entry name" value="SsuA_fam"/>
    <property type="match status" value="1"/>
</dbReference>
<evidence type="ECO:0000313" key="8">
    <source>
        <dbReference type="Proteomes" id="UP000298781"/>
    </source>
</evidence>
<sequence length="321" mass="34648">MDRRTFLAATASVGWGLPTAPAVAQPGPAGLPRELRIGFQKSGVLLIAKQQGLFEQRFKPLGVEVKWTEFQFGPPLLEALNVGSIDYGPTGDAPPIFAQAARANLYYAAANESAGNGSAILLPAHSPIRTLGDLKGKRIGFARASSAHNLTIEAIEKAGIGYADFTPVYLPPADARAAFERGAIDAWTIWDPYFAIAEKIPGTRILSLSRGIVAQNSYFLANRGFTDRHPAVVAVINAELAKVAAWADGHRGDVAILLAQATGLDRESWQRAIDRTEFAVGPVSEAAIAEQQRVADRFHRLGLIPRPINIREIVWTWVPKA</sequence>
<dbReference type="Pfam" id="PF13379">
    <property type="entry name" value="NMT1_2"/>
    <property type="match status" value="1"/>
</dbReference>
<evidence type="ECO:0000256" key="1">
    <source>
        <dbReference type="ARBA" id="ARBA00010742"/>
    </source>
</evidence>
<dbReference type="KEGG" id="pstg:E8M01_12690"/>
<dbReference type="CDD" id="cd13557">
    <property type="entry name" value="PBP2_SsuA"/>
    <property type="match status" value="1"/>
</dbReference>
<reference evidence="7 8" key="1">
    <citation type="submission" date="2019-04" db="EMBL/GenBank/DDBJ databases">
        <title>Phreatobacter aquaticus sp. nov.</title>
        <authorList>
            <person name="Choi A."/>
        </authorList>
    </citation>
    <scope>NUCLEOTIDE SEQUENCE [LARGE SCALE GENOMIC DNA]</scope>
    <source>
        <strain evidence="7 8">KCTC 52518</strain>
    </source>
</reference>
<evidence type="ECO:0000256" key="2">
    <source>
        <dbReference type="ARBA" id="ARBA00022448"/>
    </source>
</evidence>
<comment type="similarity">
    <text evidence="1">Belongs to the bacterial solute-binding protein SsuA/TauA family.</text>
</comment>
<keyword evidence="2" id="KW-0813">Transport</keyword>
<keyword evidence="8" id="KW-1185">Reference proteome</keyword>
<accession>A0A4D7AXV1</accession>
<dbReference type="EMBL" id="CP039690">
    <property type="protein sequence ID" value="QCI65001.1"/>
    <property type="molecule type" value="Genomic_DNA"/>
</dbReference>
<organism evidence="7 8">
    <name type="scientific">Phreatobacter stygius</name>
    <dbReference type="NCBI Taxonomy" id="1940610"/>
    <lineage>
        <taxon>Bacteria</taxon>
        <taxon>Pseudomonadati</taxon>
        <taxon>Pseudomonadota</taxon>
        <taxon>Alphaproteobacteria</taxon>
        <taxon>Hyphomicrobiales</taxon>
        <taxon>Phreatobacteraceae</taxon>
        <taxon>Phreatobacter</taxon>
    </lineage>
</organism>
<feature type="domain" description="Solute-binding protein family 3/N-terminal" evidence="6">
    <location>
        <begin position="34"/>
        <end position="254"/>
    </location>
</feature>
<dbReference type="PANTHER" id="PTHR30024:SF42">
    <property type="entry name" value="ALIPHATIC SULFONATES-BINDING PROTEIN-RELATED"/>
    <property type="match status" value="1"/>
</dbReference>
<comment type="function">
    <text evidence="4">Part of a binding-protein-dependent transport system for aliphatic sulfonates. Putative binding protein.</text>
</comment>
<dbReference type="Proteomes" id="UP000298781">
    <property type="component" value="Chromosome"/>
</dbReference>
<dbReference type="FunFam" id="3.40.190.10:FF:000050">
    <property type="entry name" value="Sulfonate ABC transporter substrate-binding protein"/>
    <property type="match status" value="1"/>
</dbReference>
<dbReference type="AlphaFoldDB" id="A0A4D7AXV1"/>
<keyword evidence="3" id="KW-0732">Signal</keyword>
<dbReference type="RefSeq" id="WP_136960450.1">
    <property type="nucleotide sequence ID" value="NZ_CP039690.1"/>
</dbReference>
<evidence type="ECO:0000313" key="7">
    <source>
        <dbReference type="EMBL" id="QCI65001.1"/>
    </source>
</evidence>
<gene>
    <name evidence="7" type="ORF">E8M01_12690</name>
</gene>
<evidence type="ECO:0000256" key="5">
    <source>
        <dbReference type="ARBA" id="ARBA00070228"/>
    </source>
</evidence>
<dbReference type="PANTHER" id="PTHR30024">
    <property type="entry name" value="ALIPHATIC SULFONATES-BINDING PROTEIN-RELATED"/>
    <property type="match status" value="1"/>
</dbReference>
<name>A0A4D7AXV1_9HYPH</name>
<dbReference type="InterPro" id="IPR001638">
    <property type="entry name" value="Solute-binding_3/MltF_N"/>
</dbReference>
<evidence type="ECO:0000259" key="6">
    <source>
        <dbReference type="SMART" id="SM00062"/>
    </source>
</evidence>
<dbReference type="InterPro" id="IPR010067">
    <property type="entry name" value="ABC_SsuA_sub-bd"/>
</dbReference>
<dbReference type="SMART" id="SM00062">
    <property type="entry name" value="PBPb"/>
    <property type="match status" value="1"/>
</dbReference>
<evidence type="ECO:0000256" key="3">
    <source>
        <dbReference type="ARBA" id="ARBA00022729"/>
    </source>
</evidence>
<dbReference type="GO" id="GO:0042626">
    <property type="term" value="F:ATPase-coupled transmembrane transporter activity"/>
    <property type="evidence" value="ECO:0007669"/>
    <property type="project" value="InterPro"/>
</dbReference>
<evidence type="ECO:0000256" key="4">
    <source>
        <dbReference type="ARBA" id="ARBA00055538"/>
    </source>
</evidence>
<dbReference type="SUPFAM" id="SSF53850">
    <property type="entry name" value="Periplasmic binding protein-like II"/>
    <property type="match status" value="1"/>
</dbReference>
<dbReference type="GO" id="GO:0016020">
    <property type="term" value="C:membrane"/>
    <property type="evidence" value="ECO:0007669"/>
    <property type="project" value="InterPro"/>
</dbReference>
<protein>
    <recommendedName>
        <fullName evidence="5">Putative aliphatic sulfonates-binding protein</fullName>
    </recommendedName>
</protein>